<reference evidence="2 3" key="2">
    <citation type="submission" date="2012-08" db="EMBL/GenBank/DDBJ databases">
        <authorList>
            <person name="Gan P.H.P."/>
            <person name="Ikeda K."/>
            <person name="Irieda H."/>
            <person name="Narusaka M."/>
            <person name="O'Connell R.J."/>
            <person name="Narusaka Y."/>
            <person name="Takano Y."/>
            <person name="Kubo Y."/>
            <person name="Shirasu K."/>
        </authorList>
    </citation>
    <scope>NUCLEOTIDE SEQUENCE [LARGE SCALE GENOMIC DNA]</scope>
    <source>
        <strain evidence="2 3">Nara gc5</strain>
    </source>
</reference>
<dbReference type="HOGENOM" id="CLU_1594404_0_0_1"/>
<gene>
    <name evidence="1" type="ORF">CGGC5_9276</name>
    <name evidence="2" type="ORF">CGGC5_v010558</name>
</gene>
<protein>
    <submittedName>
        <fullName evidence="1">Uncharacterized protein</fullName>
    </submittedName>
</protein>
<proteinExistence type="predicted"/>
<dbReference type="AlphaFoldDB" id="L2FXR5"/>
<dbReference type="Proteomes" id="UP000011096">
    <property type="component" value="Unassembled WGS sequence"/>
</dbReference>
<evidence type="ECO:0000313" key="3">
    <source>
        <dbReference type="Proteomes" id="UP000011096"/>
    </source>
</evidence>
<dbReference type="OrthoDB" id="3596450at2759"/>
<dbReference type="EMBL" id="ANPB02000006">
    <property type="protein sequence ID" value="KAF4480522.1"/>
    <property type="molecule type" value="Genomic_DNA"/>
</dbReference>
<keyword evidence="3" id="KW-1185">Reference proteome</keyword>
<dbReference type="InParanoid" id="L2FXR5"/>
<evidence type="ECO:0000313" key="1">
    <source>
        <dbReference type="EMBL" id="ELA30533.1"/>
    </source>
</evidence>
<sequence>MDFDPSWSLEELGRYRLGRERSMNFEEHTEEDALDDLRWEMYDCLVEATREMYYFSNPTVWLVDHRLRCKSTVLDEHMTKMVFGRHGSWYNEQLVFHAAGCRYYAMPDYYASEFCGYDLEDDSDCDRDALSFASELERVGALQEAVENRDDDDGSDEEKSYYTISVRLLVCEKDHA</sequence>
<name>L2FXR5_COLFN</name>
<reference evidence="2 3" key="3">
    <citation type="submission" date="2020-04" db="EMBL/GenBank/DDBJ databases">
        <title>Genome sequencing and assembly of multiple isolates from the Colletotrichum gloeosporioides species complex.</title>
        <authorList>
            <person name="Gan P."/>
            <person name="Shirasu K."/>
        </authorList>
    </citation>
    <scope>NUCLEOTIDE SEQUENCE [LARGE SCALE GENOMIC DNA]</scope>
    <source>
        <strain evidence="2 3">Nara gc5</strain>
    </source>
</reference>
<accession>L2FXR5</accession>
<reference evidence="1" key="1">
    <citation type="submission" date="2012-08" db="EMBL/GenBank/DDBJ databases">
        <title>Genome analysis of Colletotrichum orbiculare and Colletotrichum fructicola.</title>
        <authorList>
            <person name="Gan P.H.P."/>
            <person name="Ikeda K."/>
            <person name="Irieda H."/>
            <person name="Narusaka M."/>
            <person name="O'Connell R.J."/>
            <person name="Narusaka Y."/>
            <person name="Takano Y."/>
            <person name="Kubo Y."/>
            <person name="Shirasu K."/>
        </authorList>
    </citation>
    <scope>NUCLEOTIDE SEQUENCE</scope>
    <source>
        <strain evidence="1">Nara gc5</strain>
    </source>
</reference>
<evidence type="ECO:0000313" key="2">
    <source>
        <dbReference type="EMBL" id="KAF4480522.1"/>
    </source>
</evidence>
<dbReference type="EMBL" id="KB020794">
    <property type="protein sequence ID" value="ELA30533.1"/>
    <property type="molecule type" value="Genomic_DNA"/>
</dbReference>
<organism evidence="1">
    <name type="scientific">Colletotrichum fructicola (strain Nara gc5)</name>
    <name type="common">Anthracnose fungus</name>
    <name type="synonym">Colletotrichum gloeosporioides (strain Nara gc5)</name>
    <dbReference type="NCBI Taxonomy" id="1213859"/>
    <lineage>
        <taxon>Eukaryota</taxon>
        <taxon>Fungi</taxon>
        <taxon>Dikarya</taxon>
        <taxon>Ascomycota</taxon>
        <taxon>Pezizomycotina</taxon>
        <taxon>Sordariomycetes</taxon>
        <taxon>Hypocreomycetidae</taxon>
        <taxon>Glomerellales</taxon>
        <taxon>Glomerellaceae</taxon>
        <taxon>Colletotrichum</taxon>
        <taxon>Colletotrichum gloeosporioides species complex</taxon>
    </lineage>
</organism>